<dbReference type="InterPro" id="IPR015943">
    <property type="entry name" value="WD40/YVTN_repeat-like_dom_sf"/>
</dbReference>
<dbReference type="InterPro" id="IPR051733">
    <property type="entry name" value="WD_repeat_DCAF13/WDSOF1"/>
</dbReference>
<keyword evidence="7" id="KW-1185">Reference proteome</keyword>
<dbReference type="CDD" id="cd09272">
    <property type="entry name" value="RNase_HI_RT_Ty1"/>
    <property type="match status" value="1"/>
</dbReference>
<sequence>MKIIYYPEGYRVWIPSEQKIRISRDVKFLEEFESNEYEDIISSETLNGRFKLSDLLGNMDPSGRVDIDICGGENSLEEPKAATVNMQEIPLMQEDFEEDEIAEGPGRPRKILTGKVGRPKKQYHMIYNQNLPVAVDRSNIEPTSDEDPRYEEIDFVMAASEIPFSEAIHGADKDEWKDAILSEIKSLVINDIWDVVDKPDHAKVVGCRTVLRNKYAADGTLDRRKAREVAKGFTQRPGIDFHDTFVPVARLSSLRLLVALAAKYNLKIPQLDVTSAYLNGKIDTKFFMEKPALLKEMLQRIIDEEEDDHTLVKKARVMLRDLQGENKICKLPKALYGLRQIRTIDKKVIYRKNQDNLTCYVDADWANCEIDRRSYTGSTFILSGAAFSWESRKQRTVALSSTEAPSDASREAVFLIGYLKELGFQSLANVVVFNDNPGAGRLTENSVYHARSKHIDVRYHFIRDTVKKHPIKILYLPTEKMIADVGYVVNLCNLNVYKLIIKFENMKVKVITRNPDDFLRETKHDIHKVPRNYDPSLHPFEAAREYTRALNAVKLEKVFAKPFIGNLDGHRDGVSCISKNPKRLSVLISGAYDGEIRVWDLAQKICVRDFVAHEGIGSLIILRIHCLQLLEKFVRYGKNQEMNQLGRLNGELIACMTLLLIQLKPTC</sequence>
<dbReference type="SMART" id="SM00320">
    <property type="entry name" value="WD40"/>
    <property type="match status" value="1"/>
</dbReference>
<dbReference type="PROSITE" id="PS50082">
    <property type="entry name" value="WD_REPEATS_2"/>
    <property type="match status" value="1"/>
</dbReference>
<reference evidence="6" key="2">
    <citation type="submission" date="2021-08" db="EMBL/GenBank/DDBJ databases">
        <authorList>
            <person name="Eriksson T."/>
        </authorList>
    </citation>
    <scope>NUCLEOTIDE SEQUENCE</scope>
    <source>
        <strain evidence="6">Stoneville</strain>
        <tissue evidence="6">Whole head</tissue>
    </source>
</reference>
<dbReference type="InterPro" id="IPR019775">
    <property type="entry name" value="WD40_repeat_CS"/>
</dbReference>
<evidence type="ECO:0000313" key="7">
    <source>
        <dbReference type="Proteomes" id="UP000719412"/>
    </source>
</evidence>
<dbReference type="Pfam" id="PF07727">
    <property type="entry name" value="RVT_2"/>
    <property type="match status" value="1"/>
</dbReference>
<feature type="repeat" description="WD" evidence="3">
    <location>
        <begin position="567"/>
        <end position="609"/>
    </location>
</feature>
<dbReference type="PANTHER" id="PTHR22851">
    <property type="entry name" value="U3 SMALL NUCLEOLAR RNA U3 SNORNA ASSOCIATED PROTEIN"/>
    <property type="match status" value="1"/>
</dbReference>
<dbReference type="GO" id="GO:0032040">
    <property type="term" value="C:small-subunit processome"/>
    <property type="evidence" value="ECO:0007669"/>
    <property type="project" value="TreeGrafter"/>
</dbReference>
<organism evidence="6 7">
    <name type="scientific">Tenebrio molitor</name>
    <name type="common">Yellow mealworm beetle</name>
    <dbReference type="NCBI Taxonomy" id="7067"/>
    <lineage>
        <taxon>Eukaryota</taxon>
        <taxon>Metazoa</taxon>
        <taxon>Ecdysozoa</taxon>
        <taxon>Arthropoda</taxon>
        <taxon>Hexapoda</taxon>
        <taxon>Insecta</taxon>
        <taxon>Pterygota</taxon>
        <taxon>Neoptera</taxon>
        <taxon>Endopterygota</taxon>
        <taxon>Coleoptera</taxon>
        <taxon>Polyphaga</taxon>
        <taxon>Cucujiformia</taxon>
        <taxon>Tenebrionidae</taxon>
        <taxon>Tenebrio</taxon>
    </lineage>
</organism>
<dbReference type="Pfam" id="PF00400">
    <property type="entry name" value="WD40"/>
    <property type="match status" value="1"/>
</dbReference>
<dbReference type="EMBL" id="JABDTM020011499">
    <property type="protein sequence ID" value="KAH0820575.1"/>
    <property type="molecule type" value="Genomic_DNA"/>
</dbReference>
<dbReference type="InterPro" id="IPR057670">
    <property type="entry name" value="SH3_retrovirus"/>
</dbReference>
<dbReference type="PANTHER" id="PTHR22851:SF0">
    <property type="entry name" value="DDB1- AND CUL4-ASSOCIATED FACTOR 13"/>
    <property type="match status" value="1"/>
</dbReference>
<dbReference type="Gene3D" id="2.130.10.10">
    <property type="entry name" value="YVTN repeat-like/Quinoprotein amine dehydrogenase"/>
    <property type="match status" value="1"/>
</dbReference>
<dbReference type="InterPro" id="IPR013103">
    <property type="entry name" value="RVT_2"/>
</dbReference>
<dbReference type="PROSITE" id="PS00678">
    <property type="entry name" value="WD_REPEATS_1"/>
    <property type="match status" value="1"/>
</dbReference>
<dbReference type="GO" id="GO:0000462">
    <property type="term" value="P:maturation of SSU-rRNA from tricistronic rRNA transcript (SSU-rRNA, 5.8S rRNA, LSU-rRNA)"/>
    <property type="evidence" value="ECO:0007669"/>
    <property type="project" value="TreeGrafter"/>
</dbReference>
<feature type="domain" description="Reverse transcriptase Ty1/copia-type" evidence="4">
    <location>
        <begin position="190"/>
        <end position="292"/>
    </location>
</feature>
<evidence type="ECO:0000313" key="6">
    <source>
        <dbReference type="EMBL" id="KAH0820575.1"/>
    </source>
</evidence>
<keyword evidence="1 3" id="KW-0853">WD repeat</keyword>
<evidence type="ECO:0000256" key="3">
    <source>
        <dbReference type="PROSITE-ProRule" id="PRU00221"/>
    </source>
</evidence>
<comment type="caution">
    <text evidence="6">The sequence shown here is derived from an EMBL/GenBank/DDBJ whole genome shotgun (WGS) entry which is preliminary data.</text>
</comment>
<evidence type="ECO:0000256" key="1">
    <source>
        <dbReference type="ARBA" id="ARBA00022574"/>
    </source>
</evidence>
<dbReference type="SUPFAM" id="SSF50978">
    <property type="entry name" value="WD40 repeat-like"/>
    <property type="match status" value="1"/>
</dbReference>
<dbReference type="Proteomes" id="UP000719412">
    <property type="component" value="Unassembled WGS sequence"/>
</dbReference>
<evidence type="ECO:0000259" key="5">
    <source>
        <dbReference type="Pfam" id="PF25597"/>
    </source>
</evidence>
<proteinExistence type="predicted"/>
<evidence type="ECO:0000259" key="4">
    <source>
        <dbReference type="Pfam" id="PF07727"/>
    </source>
</evidence>
<feature type="domain" description="Retroviral polymerase SH3-like" evidence="5">
    <location>
        <begin position="9"/>
        <end position="34"/>
    </location>
</feature>
<dbReference type="PROSITE" id="PS50294">
    <property type="entry name" value="WD_REPEATS_REGION"/>
    <property type="match status" value="1"/>
</dbReference>
<keyword evidence="2" id="KW-0677">Repeat</keyword>
<dbReference type="InterPro" id="IPR001680">
    <property type="entry name" value="WD40_rpt"/>
</dbReference>
<dbReference type="InterPro" id="IPR036322">
    <property type="entry name" value="WD40_repeat_dom_sf"/>
</dbReference>
<name>A0A8J6HTR6_TENMO</name>
<dbReference type="Pfam" id="PF25597">
    <property type="entry name" value="SH3_retrovirus"/>
    <property type="match status" value="1"/>
</dbReference>
<dbReference type="AlphaFoldDB" id="A0A8J6HTR6"/>
<protein>
    <submittedName>
        <fullName evidence="6">Uncharacterized protein</fullName>
    </submittedName>
</protein>
<gene>
    <name evidence="6" type="ORF">GEV33_002216</name>
</gene>
<reference evidence="6" key="1">
    <citation type="journal article" date="2020" name="J Insects Food Feed">
        <title>The yellow mealworm (Tenebrio molitor) genome: a resource for the emerging insects as food and feed industry.</title>
        <authorList>
            <person name="Eriksson T."/>
            <person name="Andere A."/>
            <person name="Kelstrup H."/>
            <person name="Emery V."/>
            <person name="Picard C."/>
        </authorList>
    </citation>
    <scope>NUCLEOTIDE SEQUENCE</scope>
    <source>
        <strain evidence="6">Stoneville</strain>
        <tissue evidence="6">Whole head</tissue>
    </source>
</reference>
<accession>A0A8J6HTR6</accession>
<evidence type="ECO:0000256" key="2">
    <source>
        <dbReference type="ARBA" id="ARBA00022737"/>
    </source>
</evidence>